<organism evidence="3 4">
    <name type="scientific">Shewanella polaris</name>
    <dbReference type="NCBI Taxonomy" id="2588449"/>
    <lineage>
        <taxon>Bacteria</taxon>
        <taxon>Pseudomonadati</taxon>
        <taxon>Pseudomonadota</taxon>
        <taxon>Gammaproteobacteria</taxon>
        <taxon>Alteromonadales</taxon>
        <taxon>Shewanellaceae</taxon>
        <taxon>Shewanella</taxon>
    </lineage>
</organism>
<feature type="domain" description="Lysozyme inhibitor LprI-like N-terminal" evidence="2">
    <location>
        <begin position="48"/>
        <end position="133"/>
    </location>
</feature>
<name>A0A4Y5YDR1_9GAMM</name>
<feature type="chain" id="PRO_5021202218" evidence="1">
    <location>
        <begin position="23"/>
        <end position="154"/>
    </location>
</feature>
<dbReference type="EMBL" id="CP041036">
    <property type="protein sequence ID" value="QDE30777.1"/>
    <property type="molecule type" value="Genomic_DNA"/>
</dbReference>
<dbReference type="KEGG" id="spol:FH971_07245"/>
<evidence type="ECO:0000259" key="2">
    <source>
        <dbReference type="Pfam" id="PF07007"/>
    </source>
</evidence>
<accession>A0A4Y5YDR1</accession>
<reference evidence="3 4" key="1">
    <citation type="submission" date="2019-06" db="EMBL/GenBank/DDBJ databases">
        <title>The genome of Shewanella sp. SM1901.</title>
        <authorList>
            <person name="Cha Q."/>
        </authorList>
    </citation>
    <scope>NUCLEOTIDE SEQUENCE [LARGE SCALE GENOMIC DNA]</scope>
    <source>
        <strain evidence="3 4">SM1901</strain>
    </source>
</reference>
<dbReference type="InterPro" id="IPR009739">
    <property type="entry name" value="LprI-like_N"/>
</dbReference>
<dbReference type="Pfam" id="PF07007">
    <property type="entry name" value="LprI"/>
    <property type="match status" value="1"/>
</dbReference>
<keyword evidence="4" id="KW-1185">Reference proteome</keyword>
<dbReference type="Proteomes" id="UP000319809">
    <property type="component" value="Chromosome"/>
</dbReference>
<dbReference type="Gene3D" id="1.20.1270.180">
    <property type="match status" value="1"/>
</dbReference>
<dbReference type="RefSeq" id="WP_140233851.1">
    <property type="nucleotide sequence ID" value="NZ_CP041036.1"/>
</dbReference>
<sequence>MKNVVIFGLLVCIMVLNGGSWAQEIVQTETVRNEMPHKATADCNDPVNTREMNVCARQKTDEAQLRLDKYIAKANEQYHDDPKAVEALQLSQRDWLTYRESYCNAIYQLWRDGSIRGVMYQGCMLQLTVQRTHNIWQDYLTFMDSSAPILPEPH</sequence>
<dbReference type="AlphaFoldDB" id="A0A4Y5YDR1"/>
<gene>
    <name evidence="3" type="ORF">FH971_07245</name>
</gene>
<feature type="signal peptide" evidence="1">
    <location>
        <begin position="1"/>
        <end position="22"/>
    </location>
</feature>
<evidence type="ECO:0000313" key="3">
    <source>
        <dbReference type="EMBL" id="QDE30777.1"/>
    </source>
</evidence>
<proteinExistence type="predicted"/>
<protein>
    <submittedName>
        <fullName evidence="3">DUF1311 domain-containing protein</fullName>
    </submittedName>
</protein>
<keyword evidence="1" id="KW-0732">Signal</keyword>
<evidence type="ECO:0000256" key="1">
    <source>
        <dbReference type="SAM" id="SignalP"/>
    </source>
</evidence>
<evidence type="ECO:0000313" key="4">
    <source>
        <dbReference type="Proteomes" id="UP000319809"/>
    </source>
</evidence>